<dbReference type="PANTHER" id="PTHR35885:SF2">
    <property type="match status" value="1"/>
</dbReference>
<gene>
    <name evidence="2" type="ORF">CYY_008964</name>
</gene>
<dbReference type="AlphaFoldDB" id="A0A8J4PMD3"/>
<dbReference type="EMBL" id="AJWJ01000607">
    <property type="protein sequence ID" value="KAF2069723.1"/>
    <property type="molecule type" value="Genomic_DNA"/>
</dbReference>
<evidence type="ECO:0000313" key="2">
    <source>
        <dbReference type="EMBL" id="KAF2069723.1"/>
    </source>
</evidence>
<dbReference type="Proteomes" id="UP000695562">
    <property type="component" value="Unassembled WGS sequence"/>
</dbReference>
<accession>A0A8J4PMD3</accession>
<name>A0A8J4PMD3_9MYCE</name>
<dbReference type="PANTHER" id="PTHR35885">
    <property type="entry name" value="CARBOHYDRATE BINDING DOMAIN-CONTAINING PROTEIN-RELATED"/>
    <property type="match status" value="1"/>
</dbReference>
<reference evidence="2" key="1">
    <citation type="submission" date="2020-01" db="EMBL/GenBank/DDBJ databases">
        <title>Development of genomics and gene disruption for Polysphondylium violaceum indicates a role for the polyketide synthase stlB in stalk morphogenesis.</title>
        <authorList>
            <person name="Narita B."/>
            <person name="Kawabe Y."/>
            <person name="Kin K."/>
            <person name="Saito T."/>
            <person name="Gibbs R."/>
            <person name="Kuspa A."/>
            <person name="Muzny D."/>
            <person name="Queller D."/>
            <person name="Richards S."/>
            <person name="Strassman J."/>
            <person name="Sucgang R."/>
            <person name="Worley K."/>
            <person name="Schaap P."/>
        </authorList>
    </citation>
    <scope>NUCLEOTIDE SEQUENCE</scope>
    <source>
        <strain evidence="2">QSvi11</strain>
    </source>
</reference>
<evidence type="ECO:0008006" key="4">
    <source>
        <dbReference type="Google" id="ProtNLM"/>
    </source>
</evidence>
<proteinExistence type="predicted"/>
<feature type="chain" id="PRO_5035272803" description="Transmembrane protein" evidence="1">
    <location>
        <begin position="22"/>
        <end position="316"/>
    </location>
</feature>
<keyword evidence="3" id="KW-1185">Reference proteome</keyword>
<keyword evidence="1" id="KW-0732">Signal</keyword>
<sequence>MSKLFVGLFITLCICASSSSASDTYGVGIWNNGTNVNVGLVNYSRAAPTILKVVIQQFNFIGDASQISTYNYNTKQLTLVANIINTSQFFLITIDCNTWTIVSKSPISQNVNYYGLESDYSTNGTLFAPTTYGDGLIYMNILDPLSLAVRGTFDYFPGSVKGSVYDPVNQLYYICYTLATNANIRCRQYNSSYSLVQEKQLNVTNSNFQVIASPISLIYNPTTKTITCYLQMMNQYPTPSISYYFTLFDFENSVFNVIQQNHIYGTIVSTASDMNGLRLSYSVEYFNGQYQLWVVDTRFSTLLTRFALNTALLSIF</sequence>
<evidence type="ECO:0000256" key="1">
    <source>
        <dbReference type="SAM" id="SignalP"/>
    </source>
</evidence>
<organism evidence="2 3">
    <name type="scientific">Polysphondylium violaceum</name>
    <dbReference type="NCBI Taxonomy" id="133409"/>
    <lineage>
        <taxon>Eukaryota</taxon>
        <taxon>Amoebozoa</taxon>
        <taxon>Evosea</taxon>
        <taxon>Eumycetozoa</taxon>
        <taxon>Dictyostelia</taxon>
        <taxon>Dictyosteliales</taxon>
        <taxon>Dictyosteliaceae</taxon>
        <taxon>Polysphondylium</taxon>
    </lineage>
</organism>
<feature type="signal peptide" evidence="1">
    <location>
        <begin position="1"/>
        <end position="21"/>
    </location>
</feature>
<evidence type="ECO:0000313" key="3">
    <source>
        <dbReference type="Proteomes" id="UP000695562"/>
    </source>
</evidence>
<protein>
    <recommendedName>
        <fullName evidence="4">Transmembrane protein</fullName>
    </recommendedName>
</protein>
<dbReference type="OrthoDB" id="24030at2759"/>
<comment type="caution">
    <text evidence="2">The sequence shown here is derived from an EMBL/GenBank/DDBJ whole genome shotgun (WGS) entry which is preliminary data.</text>
</comment>